<keyword evidence="1" id="KW-0812">Transmembrane</keyword>
<feature type="transmembrane region" description="Helical" evidence="1">
    <location>
        <begin position="21"/>
        <end position="41"/>
    </location>
</feature>
<accession>A0A9D1I6Y5</accession>
<sequence>MKIGLIRGKEPKSKIVVKPQTLLKAMGIMALAGAAVTAVVMTKKEISGTYNE</sequence>
<protein>
    <submittedName>
        <fullName evidence="2">Uncharacterized protein</fullName>
    </submittedName>
</protein>
<organism evidence="2 3">
    <name type="scientific">Candidatus Fimisoma avicola</name>
    <dbReference type="NCBI Taxonomy" id="2840826"/>
    <lineage>
        <taxon>Bacteria</taxon>
        <taxon>Bacillati</taxon>
        <taxon>Bacillota</taxon>
        <taxon>Clostridia</taxon>
        <taxon>Eubacteriales</taxon>
        <taxon>Candidatus Fimisoma</taxon>
    </lineage>
</organism>
<keyword evidence="1" id="KW-1133">Transmembrane helix</keyword>
<evidence type="ECO:0000313" key="2">
    <source>
        <dbReference type="EMBL" id="HIU28120.1"/>
    </source>
</evidence>
<proteinExistence type="predicted"/>
<reference evidence="2" key="1">
    <citation type="submission" date="2020-10" db="EMBL/GenBank/DDBJ databases">
        <authorList>
            <person name="Gilroy R."/>
        </authorList>
    </citation>
    <scope>NUCLEOTIDE SEQUENCE</scope>
    <source>
        <strain evidence="2">11300</strain>
    </source>
</reference>
<dbReference type="AlphaFoldDB" id="A0A9D1I6Y5"/>
<evidence type="ECO:0000256" key="1">
    <source>
        <dbReference type="SAM" id="Phobius"/>
    </source>
</evidence>
<name>A0A9D1I6Y5_9FIRM</name>
<comment type="caution">
    <text evidence="2">The sequence shown here is derived from an EMBL/GenBank/DDBJ whole genome shotgun (WGS) entry which is preliminary data.</text>
</comment>
<keyword evidence="1" id="KW-0472">Membrane</keyword>
<reference evidence="2" key="2">
    <citation type="journal article" date="2021" name="PeerJ">
        <title>Extensive microbial diversity within the chicken gut microbiome revealed by metagenomics and culture.</title>
        <authorList>
            <person name="Gilroy R."/>
            <person name="Ravi A."/>
            <person name="Getino M."/>
            <person name="Pursley I."/>
            <person name="Horton D.L."/>
            <person name="Alikhan N.F."/>
            <person name="Baker D."/>
            <person name="Gharbi K."/>
            <person name="Hall N."/>
            <person name="Watson M."/>
            <person name="Adriaenssens E.M."/>
            <person name="Foster-Nyarko E."/>
            <person name="Jarju S."/>
            <person name="Secka A."/>
            <person name="Antonio M."/>
            <person name="Oren A."/>
            <person name="Chaudhuri R.R."/>
            <person name="La Ragione R."/>
            <person name="Hildebrand F."/>
            <person name="Pallen M.J."/>
        </authorList>
    </citation>
    <scope>NUCLEOTIDE SEQUENCE</scope>
    <source>
        <strain evidence="2">11300</strain>
    </source>
</reference>
<gene>
    <name evidence="2" type="ORF">IAD16_07070</name>
</gene>
<dbReference type="EMBL" id="DVMO01000104">
    <property type="protein sequence ID" value="HIU28120.1"/>
    <property type="molecule type" value="Genomic_DNA"/>
</dbReference>
<evidence type="ECO:0000313" key="3">
    <source>
        <dbReference type="Proteomes" id="UP000824091"/>
    </source>
</evidence>
<dbReference type="Proteomes" id="UP000824091">
    <property type="component" value="Unassembled WGS sequence"/>
</dbReference>